<comment type="caution">
    <text evidence="3">The sequence shown here is derived from an EMBL/GenBank/DDBJ whole genome shotgun (WGS) entry which is preliminary data.</text>
</comment>
<dbReference type="eggNOG" id="COG0697">
    <property type="taxonomic scope" value="Bacteria"/>
</dbReference>
<feature type="transmembrane region" description="Helical" evidence="2">
    <location>
        <begin position="81"/>
        <end position="102"/>
    </location>
</feature>
<gene>
    <name evidence="3" type="ORF">MESS2_220030</name>
</gene>
<feature type="transmembrane region" description="Helical" evidence="2">
    <location>
        <begin position="122"/>
        <end position="139"/>
    </location>
</feature>
<reference evidence="3 4" key="1">
    <citation type="submission" date="2013-02" db="EMBL/GenBank/DDBJ databases">
        <authorList>
            <person name="Genoscope - CEA"/>
        </authorList>
    </citation>
    <scope>NUCLEOTIDE SEQUENCE [LARGE SCALE GENOMIC DNA]</scope>
    <source>
        <strain evidence="3 4">STM 2683</strain>
    </source>
</reference>
<proteinExistence type="predicted"/>
<keyword evidence="2" id="KW-0472">Membrane</keyword>
<dbReference type="Proteomes" id="UP000012062">
    <property type="component" value="Unassembled WGS sequence"/>
</dbReference>
<accession>M5EPK1</accession>
<evidence type="ECO:0000256" key="2">
    <source>
        <dbReference type="SAM" id="Phobius"/>
    </source>
</evidence>
<name>M5EPK1_9HYPH</name>
<evidence type="ECO:0000256" key="1">
    <source>
        <dbReference type="SAM" id="MobiDB-lite"/>
    </source>
</evidence>
<feature type="transmembrane region" description="Helical" evidence="2">
    <location>
        <begin position="36"/>
        <end position="69"/>
    </location>
</feature>
<evidence type="ECO:0000313" key="4">
    <source>
        <dbReference type="Proteomes" id="UP000012062"/>
    </source>
</evidence>
<dbReference type="AlphaFoldDB" id="M5EPK1"/>
<feature type="compositionally biased region" description="Low complexity" evidence="1">
    <location>
        <begin position="144"/>
        <end position="158"/>
    </location>
</feature>
<evidence type="ECO:0000313" key="3">
    <source>
        <dbReference type="EMBL" id="CCV06058.1"/>
    </source>
</evidence>
<keyword evidence="2" id="KW-0812">Transmembrane</keyword>
<organism evidence="3 4">
    <name type="scientific">Mesorhizobium metallidurans STM 2683</name>
    <dbReference type="NCBI Taxonomy" id="1297569"/>
    <lineage>
        <taxon>Bacteria</taxon>
        <taxon>Pseudomonadati</taxon>
        <taxon>Pseudomonadota</taxon>
        <taxon>Alphaproteobacteria</taxon>
        <taxon>Hyphomicrobiales</taxon>
        <taxon>Phyllobacteriaceae</taxon>
        <taxon>Mesorhizobium</taxon>
    </lineage>
</organism>
<dbReference type="STRING" id="1297569.MESS2_220030"/>
<keyword evidence="4" id="KW-1185">Reference proteome</keyword>
<dbReference type="EMBL" id="CAUM01000087">
    <property type="protein sequence ID" value="CCV06058.1"/>
    <property type="molecule type" value="Genomic_DNA"/>
</dbReference>
<protein>
    <submittedName>
        <fullName evidence="3">Uncharacterized protein</fullName>
    </submittedName>
</protein>
<feature type="region of interest" description="Disordered" evidence="1">
    <location>
        <begin position="144"/>
        <end position="166"/>
    </location>
</feature>
<sequence length="166" mass="17092">MANWGRSIRSFAAAYRCWSPLGGYFLAGQQLTMPEILGVALVAGGIMASTTSILYALATGAIIAAYATVDAIGVRAAQDSGAYTAWVLVLYGALLPATFVALRGRLAVDFGAPETWKALGGGLFALLAYGVVVAAFALGRTARSPRSAKPASSSPRSSEGCSLARR</sequence>
<keyword evidence="2" id="KW-1133">Transmembrane helix</keyword>